<dbReference type="Pfam" id="PF02602">
    <property type="entry name" value="HEM4"/>
    <property type="match status" value="1"/>
</dbReference>
<dbReference type="InterPro" id="IPR039793">
    <property type="entry name" value="UROS/Hem4"/>
</dbReference>
<gene>
    <name evidence="3" type="ORF">IAR55_006105</name>
</gene>
<organism evidence="3 4">
    <name type="scientific">Kwoniella newhampshirensis</name>
    <dbReference type="NCBI Taxonomy" id="1651941"/>
    <lineage>
        <taxon>Eukaryota</taxon>
        <taxon>Fungi</taxon>
        <taxon>Dikarya</taxon>
        <taxon>Basidiomycota</taxon>
        <taxon>Agaricomycotina</taxon>
        <taxon>Tremellomycetes</taxon>
        <taxon>Tremellales</taxon>
        <taxon>Cryptococcaceae</taxon>
        <taxon>Kwoniella</taxon>
    </lineage>
</organism>
<dbReference type="Proteomes" id="UP001388673">
    <property type="component" value="Unassembled WGS sequence"/>
</dbReference>
<dbReference type="InterPro" id="IPR003754">
    <property type="entry name" value="4pyrrol_synth_uPrphyn_synth"/>
</dbReference>
<accession>A0AAW0YTY3</accession>
<dbReference type="Gene3D" id="3.40.50.10090">
    <property type="match status" value="2"/>
</dbReference>
<protein>
    <recommendedName>
        <fullName evidence="2">Tetrapyrrole biosynthesis uroporphyrinogen III synthase domain-containing protein</fullName>
    </recommendedName>
</protein>
<dbReference type="GO" id="GO:0004852">
    <property type="term" value="F:uroporphyrinogen-III synthase activity"/>
    <property type="evidence" value="ECO:0007669"/>
    <property type="project" value="InterPro"/>
</dbReference>
<evidence type="ECO:0000256" key="1">
    <source>
        <dbReference type="SAM" id="MobiDB-lite"/>
    </source>
</evidence>
<proteinExistence type="predicted"/>
<dbReference type="SUPFAM" id="SSF69618">
    <property type="entry name" value="HemD-like"/>
    <property type="match status" value="1"/>
</dbReference>
<evidence type="ECO:0000259" key="2">
    <source>
        <dbReference type="Pfam" id="PF02602"/>
    </source>
</evidence>
<dbReference type="AlphaFoldDB" id="A0AAW0YTY3"/>
<dbReference type="PANTHER" id="PTHR12390:SF0">
    <property type="entry name" value="UROPORPHYRINOGEN-III SYNTHASE"/>
    <property type="match status" value="1"/>
</dbReference>
<dbReference type="EMBL" id="JBCAWK010000012">
    <property type="protein sequence ID" value="KAK8845392.1"/>
    <property type="molecule type" value="Genomic_DNA"/>
</dbReference>
<feature type="region of interest" description="Disordered" evidence="1">
    <location>
        <begin position="139"/>
        <end position="161"/>
    </location>
</feature>
<dbReference type="InterPro" id="IPR036108">
    <property type="entry name" value="4pyrrol_syn_uPrphyn_synt_sf"/>
</dbReference>
<feature type="compositionally biased region" description="Basic and acidic residues" evidence="1">
    <location>
        <begin position="149"/>
        <end position="161"/>
    </location>
</feature>
<dbReference type="GO" id="GO:0005829">
    <property type="term" value="C:cytosol"/>
    <property type="evidence" value="ECO:0007669"/>
    <property type="project" value="TreeGrafter"/>
</dbReference>
<evidence type="ECO:0000313" key="4">
    <source>
        <dbReference type="Proteomes" id="UP001388673"/>
    </source>
</evidence>
<dbReference type="PANTHER" id="PTHR12390">
    <property type="entry name" value="UROPORPHYRINOGEN III SYNTHASE"/>
    <property type="match status" value="1"/>
</dbReference>
<dbReference type="RefSeq" id="XP_066800200.1">
    <property type="nucleotide sequence ID" value="XM_066949192.1"/>
</dbReference>
<name>A0AAW0YTY3_9TREE</name>
<dbReference type="CDD" id="cd06578">
    <property type="entry name" value="HemD"/>
    <property type="match status" value="1"/>
</dbReference>
<dbReference type="KEGG" id="kne:92183363"/>
<dbReference type="GO" id="GO:0006780">
    <property type="term" value="P:uroporphyrinogen III biosynthetic process"/>
    <property type="evidence" value="ECO:0007669"/>
    <property type="project" value="InterPro"/>
</dbReference>
<sequence>MYRKGGGVFETSRIQLQPANSIAPSQRIPFTVPRVFRAPSSRRTMPQPPDPTFTPTLSPVILFKTPSATPSSSDPYALALTPAGFSAHFVPVLQETYESSIVLDILRDGIEKWEGAIVTSKRGMEGWVKGVETFLSLPSSLQRQRHTNKGKEKEQQSDDGKSIGWNSLRLFSVGTSSTDYLESTNIPIEYKPTPVSQSQTFKSATALAELIVRTPPRGPEKEGYKPYLFLCGDKTLEDLPRILREQGRDVEEVRVYRTEGRNDVGDNLEEVQNELEGDRKGGWLGFWSPSSAAIVLPLLRLGSEASNSGVDVEHVQGKTETEVVEDGPSALGMRWEGWKVFAIGETTRRYLEEEGKVKVDAVAEKPNPEGMMEALRTVGGTA</sequence>
<keyword evidence="4" id="KW-1185">Reference proteome</keyword>
<reference evidence="3 4" key="1">
    <citation type="journal article" date="2024" name="bioRxiv">
        <title>Comparative genomics of Cryptococcus and Kwoniella reveals pathogenesis evolution and contrasting karyotype dynamics via intercentromeric recombination or chromosome fusion.</title>
        <authorList>
            <person name="Coelho M.A."/>
            <person name="David-Palma M."/>
            <person name="Shea T."/>
            <person name="Bowers K."/>
            <person name="McGinley-Smith S."/>
            <person name="Mohammad A.W."/>
            <person name="Gnirke A."/>
            <person name="Yurkov A.M."/>
            <person name="Nowrousian M."/>
            <person name="Sun S."/>
            <person name="Cuomo C.A."/>
            <person name="Heitman J."/>
        </authorList>
    </citation>
    <scope>NUCLEOTIDE SEQUENCE [LARGE SCALE GENOMIC DNA]</scope>
    <source>
        <strain evidence="3 4">CBS 13917</strain>
    </source>
</reference>
<feature type="domain" description="Tetrapyrrole biosynthesis uroporphyrinogen III synthase" evidence="2">
    <location>
        <begin position="76"/>
        <end position="300"/>
    </location>
</feature>
<evidence type="ECO:0000313" key="3">
    <source>
        <dbReference type="EMBL" id="KAK8845392.1"/>
    </source>
</evidence>
<comment type="caution">
    <text evidence="3">The sequence shown here is derived from an EMBL/GenBank/DDBJ whole genome shotgun (WGS) entry which is preliminary data.</text>
</comment>
<dbReference type="GeneID" id="92183363"/>